<gene>
    <name evidence="2" type="ORF">C1S65_00905</name>
</gene>
<dbReference type="AlphaFoldDB" id="A0AAD0L5E6"/>
<evidence type="ECO:0000313" key="2">
    <source>
        <dbReference type="EMBL" id="AXA22749.1"/>
    </source>
</evidence>
<evidence type="ECO:0000256" key="1">
    <source>
        <dbReference type="SAM" id="SignalP"/>
    </source>
</evidence>
<feature type="chain" id="PRO_5041944102" evidence="1">
    <location>
        <begin position="24"/>
        <end position="84"/>
    </location>
</feature>
<feature type="signal peptide" evidence="1">
    <location>
        <begin position="1"/>
        <end position="23"/>
    </location>
</feature>
<organism evidence="2 3">
    <name type="scientific">Pseudomonas putida</name>
    <name type="common">Arthrobacter siderocapsulatus</name>
    <dbReference type="NCBI Taxonomy" id="303"/>
    <lineage>
        <taxon>Bacteria</taxon>
        <taxon>Pseudomonadati</taxon>
        <taxon>Pseudomonadota</taxon>
        <taxon>Gammaproteobacteria</taxon>
        <taxon>Pseudomonadales</taxon>
        <taxon>Pseudomonadaceae</taxon>
        <taxon>Pseudomonas</taxon>
    </lineage>
</organism>
<dbReference type="Gene3D" id="2.30.140.50">
    <property type="entry name" value="Protein of unknown function DUF2790"/>
    <property type="match status" value="1"/>
</dbReference>
<dbReference type="EMBL" id="CP030750">
    <property type="protein sequence ID" value="AXA22749.1"/>
    <property type="molecule type" value="Genomic_DNA"/>
</dbReference>
<reference evidence="2 3" key="1">
    <citation type="submission" date="2018-06" db="EMBL/GenBank/DDBJ databases">
        <title>The genome of Pseudomonas putida NX-1, a lignin degrader.</title>
        <authorList>
            <person name="Xu Z."/>
        </authorList>
    </citation>
    <scope>NUCLEOTIDE SEQUENCE [LARGE SCALE GENOMIC DNA]</scope>
    <source>
        <strain evidence="2 3">NX-1</strain>
    </source>
</reference>
<protein>
    <submittedName>
        <fullName evidence="2">DUF2790 domain-containing protein</fullName>
    </submittedName>
</protein>
<dbReference type="InterPro" id="IPR021245">
    <property type="entry name" value="DUF2790"/>
</dbReference>
<dbReference type="Pfam" id="PF10976">
    <property type="entry name" value="DUF2790"/>
    <property type="match status" value="1"/>
</dbReference>
<dbReference type="RefSeq" id="WP_063542083.1">
    <property type="nucleotide sequence ID" value="NZ_CP011789.1"/>
</dbReference>
<name>A0AAD0L5E6_PSEPU</name>
<accession>A0AAD0L5E6</accession>
<keyword evidence="1" id="KW-0732">Signal</keyword>
<dbReference type="Proteomes" id="UP000251617">
    <property type="component" value="Chromosome"/>
</dbReference>
<sequence length="84" mass="8918">MTTLRKAFAIATLTLCTTAGAFAQSIEATPYHYGMNLDIAQVIAVDAPNSTRSHASAATLTYRDSSGQVQKVSYIHPTTAANQN</sequence>
<evidence type="ECO:0000313" key="3">
    <source>
        <dbReference type="Proteomes" id="UP000251617"/>
    </source>
</evidence>
<proteinExistence type="predicted"/>